<evidence type="ECO:0000256" key="1">
    <source>
        <dbReference type="ARBA" id="ARBA00009091"/>
    </source>
</evidence>
<dbReference type="PANTHER" id="PTHR35089">
    <property type="entry name" value="CHAPERONE PROTEIN SKP"/>
    <property type="match status" value="1"/>
</dbReference>
<keyword evidence="2" id="KW-0732">Signal</keyword>
<sequence>MKKVIFSLVAIIGLGIATNNVKAQSSLKIGVFDIDQMVSAMPEMKDVQVKMQSYQKDTLGGERDQLSTLLENQQNTYKADSAAKKSQAILDYDRNQLGTLYSKLVNWQQYVQQASQNKYGELTQGMYTKAAAAFKKVVAAQKITLVLKPDVIQYADDKQIVNLFIPVAKELGVNLNAEGNSPAEGK</sequence>
<dbReference type="AlphaFoldDB" id="A0A386HLN4"/>
<dbReference type="Proteomes" id="UP000266118">
    <property type="component" value="Chromosome"/>
</dbReference>
<dbReference type="GO" id="GO:0005829">
    <property type="term" value="C:cytosol"/>
    <property type="evidence" value="ECO:0007669"/>
    <property type="project" value="TreeGrafter"/>
</dbReference>
<evidence type="ECO:0000313" key="3">
    <source>
        <dbReference type="EMBL" id="AYD46284.1"/>
    </source>
</evidence>
<dbReference type="Gene3D" id="3.30.910.20">
    <property type="entry name" value="Skp domain"/>
    <property type="match status" value="1"/>
</dbReference>
<gene>
    <name evidence="3" type="ORF">D6B99_00800</name>
</gene>
<dbReference type="Pfam" id="PF03938">
    <property type="entry name" value="OmpH"/>
    <property type="match status" value="1"/>
</dbReference>
<name>A0A386HLN4_9BACT</name>
<reference evidence="3 4" key="1">
    <citation type="submission" date="2018-09" db="EMBL/GenBank/DDBJ databases">
        <title>Arachidicoccus sp. nov., a bacterium isolated from soil.</title>
        <authorList>
            <person name="Weon H.-Y."/>
            <person name="Kwon S.-W."/>
            <person name="Lee S.A."/>
        </authorList>
    </citation>
    <scope>NUCLEOTIDE SEQUENCE [LARGE SCALE GENOMIC DNA]</scope>
    <source>
        <strain evidence="3 4">KIS59-12</strain>
    </source>
</reference>
<dbReference type="InterPro" id="IPR005632">
    <property type="entry name" value="Chaperone_Skp"/>
</dbReference>
<evidence type="ECO:0000313" key="4">
    <source>
        <dbReference type="Proteomes" id="UP000266118"/>
    </source>
</evidence>
<proteinExistence type="inferred from homology"/>
<dbReference type="EMBL" id="CP032489">
    <property type="protein sequence ID" value="AYD46284.1"/>
    <property type="molecule type" value="Genomic_DNA"/>
</dbReference>
<dbReference type="RefSeq" id="WP_119984150.1">
    <property type="nucleotide sequence ID" value="NZ_CP032489.1"/>
</dbReference>
<dbReference type="GO" id="GO:0051082">
    <property type="term" value="F:unfolded protein binding"/>
    <property type="evidence" value="ECO:0007669"/>
    <property type="project" value="InterPro"/>
</dbReference>
<evidence type="ECO:0000256" key="2">
    <source>
        <dbReference type="ARBA" id="ARBA00022729"/>
    </source>
</evidence>
<dbReference type="GO" id="GO:0050821">
    <property type="term" value="P:protein stabilization"/>
    <property type="evidence" value="ECO:0007669"/>
    <property type="project" value="TreeGrafter"/>
</dbReference>
<dbReference type="KEGG" id="ark:D6B99_00800"/>
<accession>A0A386HLN4</accession>
<organism evidence="3 4">
    <name type="scientific">Arachidicoccus soli</name>
    <dbReference type="NCBI Taxonomy" id="2341117"/>
    <lineage>
        <taxon>Bacteria</taxon>
        <taxon>Pseudomonadati</taxon>
        <taxon>Bacteroidota</taxon>
        <taxon>Chitinophagia</taxon>
        <taxon>Chitinophagales</taxon>
        <taxon>Chitinophagaceae</taxon>
        <taxon>Arachidicoccus</taxon>
    </lineage>
</organism>
<dbReference type="PANTHER" id="PTHR35089:SF1">
    <property type="entry name" value="CHAPERONE PROTEIN SKP"/>
    <property type="match status" value="1"/>
</dbReference>
<dbReference type="SUPFAM" id="SSF111384">
    <property type="entry name" value="OmpH-like"/>
    <property type="match status" value="1"/>
</dbReference>
<comment type="similarity">
    <text evidence="1">Belongs to the Skp family.</text>
</comment>
<dbReference type="OrthoDB" id="665329at2"/>
<dbReference type="SMART" id="SM00935">
    <property type="entry name" value="OmpH"/>
    <property type="match status" value="1"/>
</dbReference>
<dbReference type="InterPro" id="IPR024930">
    <property type="entry name" value="Skp_dom_sf"/>
</dbReference>
<keyword evidence="4" id="KW-1185">Reference proteome</keyword>
<protein>
    <submittedName>
        <fullName evidence="3">OmpH family outer membrane protein</fullName>
    </submittedName>
</protein>